<reference evidence="2 3" key="1">
    <citation type="journal article" date="2019" name="Int. J. Syst. Evol. Microbiol.">
        <title>The Global Catalogue of Microorganisms (GCM) 10K type strain sequencing project: providing services to taxonomists for standard genome sequencing and annotation.</title>
        <authorList>
            <consortium name="The Broad Institute Genomics Platform"/>
            <consortium name="The Broad Institute Genome Sequencing Center for Infectious Disease"/>
            <person name="Wu L."/>
            <person name="Ma J."/>
        </authorList>
    </citation>
    <scope>NUCLEOTIDE SEQUENCE [LARGE SCALE GENOMIC DNA]</scope>
    <source>
        <strain evidence="2 3">JCM 13004</strain>
    </source>
</reference>
<name>A0ABN1VKN3_9ACTN</name>
<proteinExistence type="predicted"/>
<evidence type="ECO:0000256" key="1">
    <source>
        <dbReference type="SAM" id="MobiDB-lite"/>
    </source>
</evidence>
<dbReference type="EMBL" id="BAAALF010000001">
    <property type="protein sequence ID" value="GAA1215434.1"/>
    <property type="molecule type" value="Genomic_DNA"/>
</dbReference>
<sequence>MDSSASLSADDHPDPAVNGHDPELKARAEQIANLTWRQHQAIRVALIAIGLPKEVASNTAWLAADPQHMLDQLKRPRREVLAVGVTGVTVQTDTLIAPLLRAAENVRMSDKRYEGTFSLPRYGTANRNAACVLDLRHYGDHQAGLAQLEAGIGEIDAVIDANNKYGADIAENGVRVGGILFPLLVDLTDKHLLGGWETADCYGRTYFVQQSENIELRGLLDQLWDIPTTRQEFNAHPMQARRARLLSVAGKVTNGTPVTAAERSMLIRAVMPSTKMVLAVEGAPMAEARRRIVAQQHLDRPTPFSSDTQWQTRAEAVLEALEQKERLVAPPDANQAQVRLWLDAPAKAVDGVTLYPDDIAVLAAATLLPATDTAQNRAITTALRTRGVMGTERKEARSMVAAHVIARAIPAKYPRDGRRSALERVLRLGDLRGIVVDTRPIADILADARCELDKAGTTKSEGEPAMVGSATKQILMRAGFYLTCGVGESTFLERSAYGAVKGKAQEPGELLRKLAKTKEGLEQLAQAIFDGRRQYHIRLVEKGQLAVDTPSPADESGRMTPAELRDLALAMNSSKLGEGNGKGEQPKAAAVQVREDTDDLRSVVGSVEETVRVMRGRKDSIAPEPHVDEHGWMDPLATTAPESGIVYRLRQVADDLHGWSLLHKKLNGSGPTSEVAG</sequence>
<evidence type="ECO:0000313" key="2">
    <source>
        <dbReference type="EMBL" id="GAA1215434.1"/>
    </source>
</evidence>
<organism evidence="2 3">
    <name type="scientific">Kitasatospora nipponensis</name>
    <dbReference type="NCBI Taxonomy" id="258049"/>
    <lineage>
        <taxon>Bacteria</taxon>
        <taxon>Bacillati</taxon>
        <taxon>Actinomycetota</taxon>
        <taxon>Actinomycetes</taxon>
        <taxon>Kitasatosporales</taxon>
        <taxon>Streptomycetaceae</taxon>
        <taxon>Kitasatospora</taxon>
    </lineage>
</organism>
<dbReference type="Proteomes" id="UP001500037">
    <property type="component" value="Unassembled WGS sequence"/>
</dbReference>
<feature type="compositionally biased region" description="Basic and acidic residues" evidence="1">
    <location>
        <begin position="9"/>
        <end position="21"/>
    </location>
</feature>
<feature type="region of interest" description="Disordered" evidence="1">
    <location>
        <begin position="576"/>
        <end position="595"/>
    </location>
</feature>
<protein>
    <submittedName>
        <fullName evidence="2">Uncharacterized protein</fullName>
    </submittedName>
</protein>
<evidence type="ECO:0000313" key="3">
    <source>
        <dbReference type="Proteomes" id="UP001500037"/>
    </source>
</evidence>
<keyword evidence="3" id="KW-1185">Reference proteome</keyword>
<feature type="region of interest" description="Disordered" evidence="1">
    <location>
        <begin position="1"/>
        <end position="21"/>
    </location>
</feature>
<accession>A0ABN1VKN3</accession>
<dbReference type="RefSeq" id="WP_344437736.1">
    <property type="nucleotide sequence ID" value="NZ_BAAALF010000001.1"/>
</dbReference>
<comment type="caution">
    <text evidence="2">The sequence shown here is derived from an EMBL/GenBank/DDBJ whole genome shotgun (WGS) entry which is preliminary data.</text>
</comment>
<gene>
    <name evidence="2" type="ORF">GCM10009665_01570</name>
</gene>